<reference evidence="2 3" key="1">
    <citation type="submission" date="2013-03" db="EMBL/GenBank/DDBJ databases">
        <title>Assembly of a new bacterial strain Brevibacillus borstelensis AK1.</title>
        <authorList>
            <person name="Rajan I."/>
            <person name="PoliReddy D."/>
            <person name="Sugumar T."/>
            <person name="Rathinam K."/>
            <person name="Alqarawi S."/>
            <person name="Khalil A.B."/>
            <person name="Sivakumar N."/>
        </authorList>
    </citation>
    <scope>NUCLEOTIDE SEQUENCE [LARGE SCALE GENOMIC DNA]</scope>
    <source>
        <strain evidence="2 3">AK1</strain>
    </source>
</reference>
<dbReference type="Gene3D" id="3.40.30.10">
    <property type="entry name" value="Glutaredoxin"/>
    <property type="match status" value="1"/>
</dbReference>
<dbReference type="InterPro" id="IPR017937">
    <property type="entry name" value="Thioredoxin_CS"/>
</dbReference>
<dbReference type="PROSITE" id="PS00194">
    <property type="entry name" value="THIOREDOXIN_1"/>
    <property type="match status" value="1"/>
</dbReference>
<dbReference type="AlphaFoldDB" id="M8DC83"/>
<protein>
    <submittedName>
        <fullName evidence="2">Thioredoxin</fullName>
    </submittedName>
</protein>
<evidence type="ECO:0000313" key="2">
    <source>
        <dbReference type="EMBL" id="EMT50967.1"/>
    </source>
</evidence>
<dbReference type="InterPro" id="IPR013766">
    <property type="entry name" value="Thioredoxin_domain"/>
</dbReference>
<feature type="domain" description="Thioredoxin" evidence="1">
    <location>
        <begin position="19"/>
        <end position="91"/>
    </location>
</feature>
<sequence>MQELTVNDIADLEDPGKGNPAVVFIYTPFCGTCKLGEKMLEIVEQTIPGLLIYRFNINTGPQFAQKWEIASVPGLLIFRHGRIVEKHFAFQSVDFLYRTLKRFF</sequence>
<keyword evidence="3" id="KW-1185">Reference proteome</keyword>
<dbReference type="OrthoDB" id="5784238at2"/>
<evidence type="ECO:0000259" key="1">
    <source>
        <dbReference type="Pfam" id="PF00085"/>
    </source>
</evidence>
<name>M8DC83_9BACL</name>
<comment type="caution">
    <text evidence="2">The sequence shown here is derived from an EMBL/GenBank/DDBJ whole genome shotgun (WGS) entry which is preliminary data.</text>
</comment>
<accession>M8DC83</accession>
<dbReference type="CDD" id="cd02947">
    <property type="entry name" value="TRX_family"/>
    <property type="match status" value="1"/>
</dbReference>
<dbReference type="Pfam" id="PF00085">
    <property type="entry name" value="Thioredoxin"/>
    <property type="match status" value="1"/>
</dbReference>
<dbReference type="GeneID" id="89499672"/>
<organism evidence="2 3">
    <name type="scientific">Brevibacillus borstelensis AK1</name>
    <dbReference type="NCBI Taxonomy" id="1300222"/>
    <lineage>
        <taxon>Bacteria</taxon>
        <taxon>Bacillati</taxon>
        <taxon>Bacillota</taxon>
        <taxon>Bacilli</taxon>
        <taxon>Bacillales</taxon>
        <taxon>Paenibacillaceae</taxon>
        <taxon>Brevibacillus</taxon>
    </lineage>
</organism>
<dbReference type="EMBL" id="APBN01000011">
    <property type="protein sequence ID" value="EMT50967.1"/>
    <property type="molecule type" value="Genomic_DNA"/>
</dbReference>
<proteinExistence type="predicted"/>
<dbReference type="PATRIC" id="fig|1300222.3.peg.4251"/>
<dbReference type="InterPro" id="IPR036249">
    <property type="entry name" value="Thioredoxin-like_sf"/>
</dbReference>
<evidence type="ECO:0000313" key="3">
    <source>
        <dbReference type="Proteomes" id="UP000012081"/>
    </source>
</evidence>
<dbReference type="SUPFAM" id="SSF52833">
    <property type="entry name" value="Thioredoxin-like"/>
    <property type="match status" value="1"/>
</dbReference>
<dbReference type="RefSeq" id="WP_003390503.1">
    <property type="nucleotide sequence ID" value="NZ_APBN01000011.1"/>
</dbReference>
<dbReference type="Proteomes" id="UP000012081">
    <property type="component" value="Unassembled WGS sequence"/>
</dbReference>
<dbReference type="STRING" id="1300222.I532_20216"/>
<gene>
    <name evidence="2" type="ORF">I532_20216</name>
</gene>